<comment type="caution">
    <text evidence="1">The sequence shown here is derived from an EMBL/GenBank/DDBJ whole genome shotgun (WGS) entry which is preliminary data.</text>
</comment>
<accession>A0A9K3JM57</accession>
<reference evidence="1" key="1">
    <citation type="journal article" date="2017" name="Nature">
        <title>The sunflower genome provides insights into oil metabolism, flowering and Asterid evolution.</title>
        <authorList>
            <person name="Badouin H."/>
            <person name="Gouzy J."/>
            <person name="Grassa C.J."/>
            <person name="Murat F."/>
            <person name="Staton S.E."/>
            <person name="Cottret L."/>
            <person name="Lelandais-Briere C."/>
            <person name="Owens G.L."/>
            <person name="Carrere S."/>
            <person name="Mayjonade B."/>
            <person name="Legrand L."/>
            <person name="Gill N."/>
            <person name="Kane N.C."/>
            <person name="Bowers J.E."/>
            <person name="Hubner S."/>
            <person name="Bellec A."/>
            <person name="Berard A."/>
            <person name="Berges H."/>
            <person name="Blanchet N."/>
            <person name="Boniface M.C."/>
            <person name="Brunel D."/>
            <person name="Catrice O."/>
            <person name="Chaidir N."/>
            <person name="Claudel C."/>
            <person name="Donnadieu C."/>
            <person name="Faraut T."/>
            <person name="Fievet G."/>
            <person name="Helmstetter N."/>
            <person name="King M."/>
            <person name="Knapp S.J."/>
            <person name="Lai Z."/>
            <person name="Le Paslier M.C."/>
            <person name="Lippi Y."/>
            <person name="Lorenzon L."/>
            <person name="Mandel J.R."/>
            <person name="Marage G."/>
            <person name="Marchand G."/>
            <person name="Marquand E."/>
            <person name="Bret-Mestries E."/>
            <person name="Morien E."/>
            <person name="Nambeesan S."/>
            <person name="Nguyen T."/>
            <person name="Pegot-Espagnet P."/>
            <person name="Pouilly N."/>
            <person name="Raftis F."/>
            <person name="Sallet E."/>
            <person name="Schiex T."/>
            <person name="Thomas J."/>
            <person name="Vandecasteele C."/>
            <person name="Vares D."/>
            <person name="Vear F."/>
            <person name="Vautrin S."/>
            <person name="Crespi M."/>
            <person name="Mangin B."/>
            <person name="Burke J.M."/>
            <person name="Salse J."/>
            <person name="Munos S."/>
            <person name="Vincourt P."/>
            <person name="Rieseberg L.H."/>
            <person name="Langlade N.B."/>
        </authorList>
    </citation>
    <scope>NUCLEOTIDE SEQUENCE</scope>
    <source>
        <tissue evidence="1">Leaves</tissue>
    </source>
</reference>
<keyword evidence="2" id="KW-1185">Reference proteome</keyword>
<name>A0A9K3JM57_HELAN</name>
<reference evidence="1" key="2">
    <citation type="submission" date="2020-06" db="EMBL/GenBank/DDBJ databases">
        <title>Helianthus annuus Genome sequencing and assembly Release 2.</title>
        <authorList>
            <person name="Gouzy J."/>
            <person name="Langlade N."/>
            <person name="Munos S."/>
        </authorList>
    </citation>
    <scope>NUCLEOTIDE SEQUENCE</scope>
    <source>
        <tissue evidence="1">Leaves</tissue>
    </source>
</reference>
<dbReference type="EMBL" id="MNCJ02000317">
    <property type="protein sequence ID" value="KAF5818231.1"/>
    <property type="molecule type" value="Genomic_DNA"/>
</dbReference>
<dbReference type="Proteomes" id="UP000215914">
    <property type="component" value="Unassembled WGS sequence"/>
</dbReference>
<sequence length="50" mass="5558">MIMSLDSAYSCVCFASHNSKIELSIIELFPQANIQSHGLPLSDPHEILEK</sequence>
<protein>
    <submittedName>
        <fullName evidence="1">Uncharacterized protein</fullName>
    </submittedName>
</protein>
<gene>
    <name evidence="1" type="ORF">HanXRQr2_Chr02g0062621</name>
</gene>
<organism evidence="1 2">
    <name type="scientific">Helianthus annuus</name>
    <name type="common">Common sunflower</name>
    <dbReference type="NCBI Taxonomy" id="4232"/>
    <lineage>
        <taxon>Eukaryota</taxon>
        <taxon>Viridiplantae</taxon>
        <taxon>Streptophyta</taxon>
        <taxon>Embryophyta</taxon>
        <taxon>Tracheophyta</taxon>
        <taxon>Spermatophyta</taxon>
        <taxon>Magnoliopsida</taxon>
        <taxon>eudicotyledons</taxon>
        <taxon>Gunneridae</taxon>
        <taxon>Pentapetalae</taxon>
        <taxon>asterids</taxon>
        <taxon>campanulids</taxon>
        <taxon>Asterales</taxon>
        <taxon>Asteraceae</taxon>
        <taxon>Asteroideae</taxon>
        <taxon>Heliantheae alliance</taxon>
        <taxon>Heliantheae</taxon>
        <taxon>Helianthus</taxon>
    </lineage>
</organism>
<evidence type="ECO:0000313" key="1">
    <source>
        <dbReference type="EMBL" id="KAF5818231.1"/>
    </source>
</evidence>
<dbReference type="AlphaFoldDB" id="A0A9K3JM57"/>
<proteinExistence type="predicted"/>
<evidence type="ECO:0000313" key="2">
    <source>
        <dbReference type="Proteomes" id="UP000215914"/>
    </source>
</evidence>
<dbReference type="Gramene" id="mRNA:HanXRQr2_Chr02g0062621">
    <property type="protein sequence ID" value="CDS:HanXRQr2_Chr02g0062621.1"/>
    <property type="gene ID" value="HanXRQr2_Chr02g0062621"/>
</dbReference>